<reference evidence="3" key="1">
    <citation type="submission" date="2022-11" db="UniProtKB">
        <authorList>
            <consortium name="WormBaseParasite"/>
        </authorList>
    </citation>
    <scope>IDENTIFICATION</scope>
</reference>
<feature type="compositionally biased region" description="Acidic residues" evidence="1">
    <location>
        <begin position="138"/>
        <end position="147"/>
    </location>
</feature>
<evidence type="ECO:0000313" key="3">
    <source>
        <dbReference type="WBParaSite" id="nRc.2.0.1.t20224-RA"/>
    </source>
</evidence>
<dbReference type="WBParaSite" id="nRc.2.0.1.t20224-RA">
    <property type="protein sequence ID" value="nRc.2.0.1.t20224-RA"/>
    <property type="gene ID" value="nRc.2.0.1.g20224"/>
</dbReference>
<dbReference type="Proteomes" id="UP000887565">
    <property type="component" value="Unplaced"/>
</dbReference>
<evidence type="ECO:0000313" key="2">
    <source>
        <dbReference type="Proteomes" id="UP000887565"/>
    </source>
</evidence>
<dbReference type="AlphaFoldDB" id="A0A915J284"/>
<protein>
    <submittedName>
        <fullName evidence="3">Uncharacterized protein</fullName>
    </submittedName>
</protein>
<sequence length="162" mass="19058">MNANKTGKFDIIKDTSKLRQQRFNISQKADEIKKELYKDYEQFLKELEDGKAYTENINGVPTIQQDVEYCLSKIITIKSKDLKDKEEHFDKTNLARACDNNCQIPENWAGSNWLMKMEAAWILMEYPAFHTLLSEREKEEEEEEENETGDKETIPSSEMDNY</sequence>
<feature type="region of interest" description="Disordered" evidence="1">
    <location>
        <begin position="134"/>
        <end position="162"/>
    </location>
</feature>
<proteinExistence type="predicted"/>
<keyword evidence="2" id="KW-1185">Reference proteome</keyword>
<name>A0A915J284_ROMCU</name>
<organism evidence="2 3">
    <name type="scientific">Romanomermis culicivorax</name>
    <name type="common">Nematode worm</name>
    <dbReference type="NCBI Taxonomy" id="13658"/>
    <lineage>
        <taxon>Eukaryota</taxon>
        <taxon>Metazoa</taxon>
        <taxon>Ecdysozoa</taxon>
        <taxon>Nematoda</taxon>
        <taxon>Enoplea</taxon>
        <taxon>Dorylaimia</taxon>
        <taxon>Mermithida</taxon>
        <taxon>Mermithoidea</taxon>
        <taxon>Mermithidae</taxon>
        <taxon>Romanomermis</taxon>
    </lineage>
</organism>
<evidence type="ECO:0000256" key="1">
    <source>
        <dbReference type="SAM" id="MobiDB-lite"/>
    </source>
</evidence>
<accession>A0A915J284</accession>